<dbReference type="EMBL" id="JAACJN010000017">
    <property type="protein sequence ID" value="KAF5390071.1"/>
    <property type="molecule type" value="Genomic_DNA"/>
</dbReference>
<dbReference type="AlphaFoldDB" id="A0A8H5HVG4"/>
<accession>A0A8H5HVG4</accession>
<dbReference type="Pfam" id="PF07350">
    <property type="entry name" value="Gig2-like"/>
    <property type="match status" value="1"/>
</dbReference>
<dbReference type="Gene3D" id="2.60.120.330">
    <property type="entry name" value="B-lactam Antibiotic, Isopenicillin N Synthase, Chain"/>
    <property type="match status" value="1"/>
</dbReference>
<protein>
    <recommendedName>
        <fullName evidence="4">DUF1479-domain-containing protein</fullName>
    </recommendedName>
</protein>
<organism evidence="2 3">
    <name type="scientific">Collybiopsis confluens</name>
    <dbReference type="NCBI Taxonomy" id="2823264"/>
    <lineage>
        <taxon>Eukaryota</taxon>
        <taxon>Fungi</taxon>
        <taxon>Dikarya</taxon>
        <taxon>Basidiomycota</taxon>
        <taxon>Agaricomycotina</taxon>
        <taxon>Agaricomycetes</taxon>
        <taxon>Agaricomycetidae</taxon>
        <taxon>Agaricales</taxon>
        <taxon>Marasmiineae</taxon>
        <taxon>Omphalotaceae</taxon>
        <taxon>Collybiopsis</taxon>
    </lineage>
</organism>
<evidence type="ECO:0000313" key="3">
    <source>
        <dbReference type="Proteomes" id="UP000518752"/>
    </source>
</evidence>
<name>A0A8H5HVG4_9AGAR</name>
<dbReference type="InterPro" id="IPR027443">
    <property type="entry name" value="IPNS-like_sf"/>
</dbReference>
<reference evidence="2 3" key="1">
    <citation type="journal article" date="2020" name="ISME J.">
        <title>Uncovering the hidden diversity of litter-decomposition mechanisms in mushroom-forming fungi.</title>
        <authorList>
            <person name="Floudas D."/>
            <person name="Bentzer J."/>
            <person name="Ahren D."/>
            <person name="Johansson T."/>
            <person name="Persson P."/>
            <person name="Tunlid A."/>
        </authorList>
    </citation>
    <scope>NUCLEOTIDE SEQUENCE [LARGE SCALE GENOMIC DNA]</scope>
    <source>
        <strain evidence="2 3">CBS 406.79</strain>
    </source>
</reference>
<evidence type="ECO:0000256" key="1">
    <source>
        <dbReference type="SAM" id="MobiDB-lite"/>
    </source>
</evidence>
<dbReference type="InterPro" id="IPR010856">
    <property type="entry name" value="Gig2-like"/>
</dbReference>
<gene>
    <name evidence="2" type="ORF">D9757_003863</name>
</gene>
<evidence type="ECO:0008006" key="4">
    <source>
        <dbReference type="Google" id="ProtNLM"/>
    </source>
</evidence>
<dbReference type="SUPFAM" id="SSF51197">
    <property type="entry name" value="Clavaminate synthase-like"/>
    <property type="match status" value="1"/>
</dbReference>
<feature type="region of interest" description="Disordered" evidence="1">
    <location>
        <begin position="422"/>
        <end position="459"/>
    </location>
</feature>
<dbReference type="PANTHER" id="PTHR30613">
    <property type="entry name" value="UNCHARACTERIZED PROTEIN YBIU-RELATED"/>
    <property type="match status" value="1"/>
</dbReference>
<dbReference type="OrthoDB" id="8249012at2759"/>
<sequence>MATASVLHPRPSSDSLRSLRSTTMNKSFLHSRLQKALPTKDKDIWANTQGSKPKALPARFADLKKTLVKAENYDAVQASWDRLLLALDKRALDLEKFGPGAVPIVNFTDIDETTRKFPPEIASKIREAGCCVVRNVVSREQALEWKSSLLSYVDRHPDIRRIPSLSEPQIYSTFWQKAQIEARTHPSVILAQVAMSQMYTASDETQVDLVEQAMYADRWRVRKPGSFGMFPTHLDNGSIERWEDEEYSQVFRKIWEGKWEEYDAWDMDHRAEAIVDMYGGPGSCSVFRSLQGWLSIDDNGPQCGTIQLLPDIKLSTAYVLLRPFFNDENTLDMDSTYFYGADPGQGQVVKEIWHPHLHLQNTVVSCPPAAPGDYVFWHCDMVHKVEEEHRGTNDSSVMYIPVVPLCGYNVANLVEQRKSFLAGVPPPDMPPENESEGVEKDHEDRGRPEDILSPQGRKLVGMDAFDENEAGTTAGQREIRQIANEALGF</sequence>
<proteinExistence type="predicted"/>
<dbReference type="PANTHER" id="PTHR30613:SF1">
    <property type="entry name" value="DUF1479 DOMAIN PROTEIN (AFU_ORTHOLOGUE AFUA_5G09280)"/>
    <property type="match status" value="1"/>
</dbReference>
<dbReference type="Proteomes" id="UP000518752">
    <property type="component" value="Unassembled WGS sequence"/>
</dbReference>
<keyword evidence="3" id="KW-1185">Reference proteome</keyword>
<feature type="compositionally biased region" description="Basic and acidic residues" evidence="1">
    <location>
        <begin position="437"/>
        <end position="450"/>
    </location>
</feature>
<comment type="caution">
    <text evidence="2">The sequence shown here is derived from an EMBL/GenBank/DDBJ whole genome shotgun (WGS) entry which is preliminary data.</text>
</comment>
<evidence type="ECO:0000313" key="2">
    <source>
        <dbReference type="EMBL" id="KAF5390071.1"/>
    </source>
</evidence>